<organism evidence="2">
    <name type="scientific">marine metagenome</name>
    <dbReference type="NCBI Taxonomy" id="408172"/>
    <lineage>
        <taxon>unclassified sequences</taxon>
        <taxon>metagenomes</taxon>
        <taxon>ecological metagenomes</taxon>
    </lineage>
</organism>
<dbReference type="InterPro" id="IPR036415">
    <property type="entry name" value="Lamin_tail_dom_sf"/>
</dbReference>
<dbReference type="PANTHER" id="PTHR40050:SF1">
    <property type="entry name" value="INNER SPORE COAT PROTEIN H"/>
    <property type="match status" value="1"/>
</dbReference>
<evidence type="ECO:0000259" key="1">
    <source>
        <dbReference type="PROSITE" id="PS51841"/>
    </source>
</evidence>
<proteinExistence type="predicted"/>
<accession>A0A381V602</accession>
<reference evidence="2" key="1">
    <citation type="submission" date="2018-05" db="EMBL/GenBank/DDBJ databases">
        <authorList>
            <person name="Lanie J.A."/>
            <person name="Ng W.-L."/>
            <person name="Kazmierczak K.M."/>
            <person name="Andrzejewski T.M."/>
            <person name="Davidsen T.M."/>
            <person name="Wayne K.J."/>
            <person name="Tettelin H."/>
            <person name="Glass J.I."/>
            <person name="Rusch D."/>
            <person name="Podicherti R."/>
            <person name="Tsui H.-C.T."/>
            <person name="Winkler M.E."/>
        </authorList>
    </citation>
    <scope>NUCLEOTIDE SEQUENCE</scope>
</reference>
<dbReference type="Pfam" id="PF08757">
    <property type="entry name" value="CotH"/>
    <property type="match status" value="1"/>
</dbReference>
<dbReference type="InterPro" id="IPR014867">
    <property type="entry name" value="Spore_coat_CotH_CotH2/3/7"/>
</dbReference>
<dbReference type="Pfam" id="PF13860">
    <property type="entry name" value="FlgD_ig"/>
    <property type="match status" value="1"/>
</dbReference>
<gene>
    <name evidence="2" type="ORF">METZ01_LOCUS88052</name>
</gene>
<dbReference type="InterPro" id="IPR025965">
    <property type="entry name" value="FlgD/Vpr_Ig-like"/>
</dbReference>
<sequence>VIILRKLLVITVLSAFSTAQELFDPYQVHTLDIEFYNPDYDEILQDRWEVDDKTYELATIVFNGDTLDSVGVRYKGNSTFWWTQALGSPKYPLNIDFNLVYDDQDLLGYNKVKLSNSIFDPTFVRETLGYLTQSYYLPASETGYMEVSINSEYLGLYVSVESINKSFLRQHFGNDEGTFFKCEPQFHYGEEYDAEPNLAWHGSDSMAYAYQMAYELKSDAGWADLLDLIYTLNFNLDSIETILNVDRVLWFFASSTVMPDLDAYTGFYVHNYYLYRNKSSNQFEIIPWDKDHTFGGAMINIILEFGGNVSLIYDWDPFLYENNDGRPLFSKLMSVPLYKEIYTAHMRTIIEEIYNVDYMQSLAYEMQDSIETYADAYPNIFPQFNIGDYFRYNVDNYLIAVDGSHWCGITSTVEARLGFLLNHAEISKMPPVISAVSQDNTDPQDGENVIIQAEVEGAGSVELMATTNPYNSRFISIPMYDDGAHGDGEANDNIFGALVPFQAGGSHVKYYIRAGNEEALVLSPQKAEREFYGYTIDAGSLSSPIVINEINYNSSDDFDTEDWVELVNTGDDTLDIGQWTFKDENDDHIFTIPGNTTLAPDQYLVLCNDTAAFKALFPEVHNYTGDLGFGLDGGGELVRLFNAGGLLMDAVEYDDDPPWPEEPDGNGPSLELIDPALDNSLAANWSASQGYGSPGSINSASLSNEDRAWMPQGFRVFDNYPNPFNPATTIGYELPENSFVAITIYDMLGREVRTLVHQEQGSGHHAVIWDATNDHGAPVSAGVYLYVIQAG</sequence>
<name>A0A381V602_9ZZZZ</name>
<feature type="non-terminal residue" evidence="2">
    <location>
        <position position="791"/>
    </location>
</feature>
<dbReference type="SUPFAM" id="SSF74853">
    <property type="entry name" value="Lamin A/C globular tail domain"/>
    <property type="match status" value="1"/>
</dbReference>
<dbReference type="PROSITE" id="PS51841">
    <property type="entry name" value="LTD"/>
    <property type="match status" value="1"/>
</dbReference>
<dbReference type="NCBIfam" id="TIGR04183">
    <property type="entry name" value="Por_Secre_tail"/>
    <property type="match status" value="1"/>
</dbReference>
<dbReference type="NCBIfam" id="NF041940">
    <property type="entry name" value="choice_anch_X"/>
    <property type="match status" value="1"/>
</dbReference>
<dbReference type="EMBL" id="UINC01007814">
    <property type="protein sequence ID" value="SVA35198.1"/>
    <property type="molecule type" value="Genomic_DNA"/>
</dbReference>
<dbReference type="Pfam" id="PF00932">
    <property type="entry name" value="LTD"/>
    <property type="match status" value="1"/>
</dbReference>
<dbReference type="InterPro" id="IPR001322">
    <property type="entry name" value="Lamin_tail_dom"/>
</dbReference>
<feature type="domain" description="LTD" evidence="1">
    <location>
        <begin position="532"/>
        <end position="655"/>
    </location>
</feature>
<dbReference type="PANTHER" id="PTHR40050">
    <property type="entry name" value="INNER SPORE COAT PROTEIN H"/>
    <property type="match status" value="1"/>
</dbReference>
<feature type="non-terminal residue" evidence="2">
    <location>
        <position position="1"/>
    </location>
</feature>
<protein>
    <recommendedName>
        <fullName evidence="1">LTD domain-containing protein</fullName>
    </recommendedName>
</protein>
<dbReference type="Gene3D" id="2.60.40.4070">
    <property type="match status" value="1"/>
</dbReference>
<dbReference type="InterPro" id="IPR026444">
    <property type="entry name" value="Secre_tail"/>
</dbReference>
<dbReference type="Gene3D" id="2.60.40.1260">
    <property type="entry name" value="Lamin Tail domain"/>
    <property type="match status" value="1"/>
</dbReference>
<evidence type="ECO:0000313" key="2">
    <source>
        <dbReference type="EMBL" id="SVA35198.1"/>
    </source>
</evidence>
<dbReference type="AlphaFoldDB" id="A0A381V602"/>